<dbReference type="InterPro" id="IPR001365">
    <property type="entry name" value="A_deaminase_dom"/>
</dbReference>
<reference evidence="8 9" key="1">
    <citation type="submission" date="2023-07" db="EMBL/GenBank/DDBJ databases">
        <title>Genomic Encyclopedia of Type Strains, Phase IV (KMG-IV): sequencing the most valuable type-strain genomes for metagenomic binning, comparative biology and taxonomic classification.</title>
        <authorList>
            <person name="Goeker M."/>
        </authorList>
    </citation>
    <scope>NUCLEOTIDE SEQUENCE [LARGE SCALE GENOMIC DNA]</scope>
    <source>
        <strain evidence="8 9">DSM 105143</strain>
    </source>
</reference>
<organism evidence="8 9">
    <name type="scientific">Streptococcus moroccensis</name>
    <dbReference type="NCBI Taxonomy" id="1451356"/>
    <lineage>
        <taxon>Bacteria</taxon>
        <taxon>Bacillati</taxon>
        <taxon>Bacillota</taxon>
        <taxon>Bacilli</taxon>
        <taxon>Lactobacillales</taxon>
        <taxon>Streptococcaceae</taxon>
        <taxon>Streptococcus</taxon>
    </lineage>
</organism>
<evidence type="ECO:0000313" key="8">
    <source>
        <dbReference type="EMBL" id="MDQ0222488.1"/>
    </source>
</evidence>
<dbReference type="PANTHER" id="PTHR11409:SF43">
    <property type="entry name" value="ADENOSINE DEAMINASE"/>
    <property type="match status" value="1"/>
</dbReference>
<gene>
    <name evidence="8" type="ORF">J2S23_001040</name>
</gene>
<evidence type="ECO:0000256" key="6">
    <source>
        <dbReference type="ARBA" id="ARBA00022833"/>
    </source>
</evidence>
<proteinExistence type="inferred from homology"/>
<dbReference type="Pfam" id="PF00962">
    <property type="entry name" value="A_deaminase"/>
    <property type="match status" value="1"/>
</dbReference>
<evidence type="ECO:0000256" key="1">
    <source>
        <dbReference type="ARBA" id="ARBA00001947"/>
    </source>
</evidence>
<dbReference type="SUPFAM" id="SSF51556">
    <property type="entry name" value="Metallo-dependent hydrolases"/>
    <property type="match status" value="1"/>
</dbReference>
<evidence type="ECO:0000256" key="5">
    <source>
        <dbReference type="ARBA" id="ARBA00022801"/>
    </source>
</evidence>
<comment type="cofactor">
    <cofactor evidence="1">
        <name>Zn(2+)</name>
        <dbReference type="ChEBI" id="CHEBI:29105"/>
    </cofactor>
</comment>
<comment type="caution">
    <text evidence="8">The sequence shown here is derived from an EMBL/GenBank/DDBJ whole genome shotgun (WGS) entry which is preliminary data.</text>
</comment>
<protein>
    <recommendedName>
        <fullName evidence="3">adenosine deaminase</fullName>
        <ecNumber evidence="3">3.5.4.4</ecNumber>
    </recommendedName>
</protein>
<feature type="domain" description="Adenosine deaminase" evidence="7">
    <location>
        <begin position="10"/>
        <end position="327"/>
    </location>
</feature>
<dbReference type="PANTHER" id="PTHR11409">
    <property type="entry name" value="ADENOSINE DEAMINASE"/>
    <property type="match status" value="1"/>
</dbReference>
<keyword evidence="6" id="KW-0862">Zinc</keyword>
<keyword evidence="5 8" id="KW-0378">Hydrolase</keyword>
<name>A0ABT9YR66_9STRE</name>
<keyword evidence="4" id="KW-0479">Metal-binding</keyword>
<sequence>MDRNWIDNLPKVDLHCHLDGSIPLATLEAIAEKDSLVFDANKAVAPDKCTDLADYLTCFDAILPLLQTAENLELGTYALVESLAAEQVQYAEIRFAPLLHRHQGLTIAQVILAVCQGISRARQEFDIQVNLIISGMRHHSEEQNLSLVQEAIQQSFPYLVAFDAAGDEASYDNQVVANYIKAAKEAGFAISLHSGECGCAHNVYEAMQLGASRIGHGVAIADNPKILNHVVQEGIVLELCPISNLQTNAIPSWSTYPLQFFLDQGVKCTINTDNRTVSQTTLTREFLTLSKQCGLTRKQVEKLSYIAIEASFADEVTKSHLRDRLDSYLRNE</sequence>
<dbReference type="Gene3D" id="3.20.20.140">
    <property type="entry name" value="Metal-dependent hydrolases"/>
    <property type="match status" value="1"/>
</dbReference>
<evidence type="ECO:0000259" key="7">
    <source>
        <dbReference type="Pfam" id="PF00962"/>
    </source>
</evidence>
<evidence type="ECO:0000313" key="9">
    <source>
        <dbReference type="Proteomes" id="UP001223079"/>
    </source>
</evidence>
<comment type="similarity">
    <text evidence="2">Belongs to the metallo-dependent hydrolases superfamily. Adenosine and AMP deaminases family.</text>
</comment>
<dbReference type="Proteomes" id="UP001223079">
    <property type="component" value="Unassembled WGS sequence"/>
</dbReference>
<accession>A0ABT9YR66</accession>
<dbReference type="RefSeq" id="WP_307121678.1">
    <property type="nucleotide sequence ID" value="NZ_JAUSTM010000008.1"/>
</dbReference>
<keyword evidence="9" id="KW-1185">Reference proteome</keyword>
<dbReference type="EC" id="3.5.4.4" evidence="3"/>
<evidence type="ECO:0000256" key="4">
    <source>
        <dbReference type="ARBA" id="ARBA00022723"/>
    </source>
</evidence>
<dbReference type="InterPro" id="IPR032466">
    <property type="entry name" value="Metal_Hydrolase"/>
</dbReference>
<dbReference type="NCBIfam" id="TIGR01430">
    <property type="entry name" value="aden_deam"/>
    <property type="match status" value="1"/>
</dbReference>
<dbReference type="InterPro" id="IPR006330">
    <property type="entry name" value="Ado/ade_deaminase"/>
</dbReference>
<evidence type="ECO:0000256" key="2">
    <source>
        <dbReference type="ARBA" id="ARBA00006676"/>
    </source>
</evidence>
<dbReference type="EMBL" id="JAUSTM010000008">
    <property type="protein sequence ID" value="MDQ0222488.1"/>
    <property type="molecule type" value="Genomic_DNA"/>
</dbReference>
<evidence type="ECO:0000256" key="3">
    <source>
        <dbReference type="ARBA" id="ARBA00012784"/>
    </source>
</evidence>
<dbReference type="GO" id="GO:0016787">
    <property type="term" value="F:hydrolase activity"/>
    <property type="evidence" value="ECO:0007669"/>
    <property type="project" value="UniProtKB-KW"/>
</dbReference>